<dbReference type="AlphaFoldDB" id="A0A0C1YLX0"/>
<proteinExistence type="predicted"/>
<evidence type="ECO:0000313" key="2">
    <source>
        <dbReference type="EMBL" id="KIF81492.1"/>
    </source>
</evidence>
<dbReference type="Proteomes" id="UP000031572">
    <property type="component" value="Unassembled WGS sequence"/>
</dbReference>
<dbReference type="InterPro" id="IPR050194">
    <property type="entry name" value="Glycosyltransferase_grp1"/>
</dbReference>
<accession>A0A0C1YLX0</accession>
<sequence length="350" mass="39497">MPDVALHAIFCTRREPNRHWELPQLNFAHTFLSEQYLTVRGRYIHYTPGVIRSLKTFSPDVLVTGGFNPTHLYAFAYAMMKGIPHVAMTDGTYASEQSLGRVHKAVRRFVYGRTNVFVSASMGGQRLYESYGIPAERCYRACLCVDNDAFSPRGKQDEKRFDFLFCGRMEAVKNPFFALNVAQETARRLQRKVRILFVGAGSEEERLRSAAQRRSEFIEAEFNGFASHDSLPSLYRSARIFLFPTLWDPWGVVANEACASGLPVLVTPDAGVAGELVRDGENGFICDLNVNQWAKRATLLLSNQNVWDNFSARSLWLVREYSYDNAANGILEACRKALLPVAGGKFRKPI</sequence>
<dbReference type="GO" id="GO:0016757">
    <property type="term" value="F:glycosyltransferase activity"/>
    <property type="evidence" value="ECO:0007669"/>
    <property type="project" value="InterPro"/>
</dbReference>
<dbReference type="PANTHER" id="PTHR45947:SF3">
    <property type="entry name" value="SULFOQUINOVOSYL TRANSFERASE SQD2"/>
    <property type="match status" value="1"/>
</dbReference>
<comment type="caution">
    <text evidence="2">The sequence shown here is derived from an EMBL/GenBank/DDBJ whole genome shotgun (WGS) entry which is preliminary data.</text>
</comment>
<keyword evidence="3" id="KW-1185">Reference proteome</keyword>
<dbReference type="PANTHER" id="PTHR45947">
    <property type="entry name" value="SULFOQUINOVOSYL TRANSFERASE SQD2"/>
    <property type="match status" value="1"/>
</dbReference>
<reference evidence="2 3" key="1">
    <citation type="submission" date="2014-12" db="EMBL/GenBank/DDBJ databases">
        <title>Denitrispirillum autotrophicum gen. nov., sp. nov., Denitrifying, Facultatively Autotrophic Bacteria Isolated from Rice Paddy Soil.</title>
        <authorList>
            <person name="Ishii S."/>
            <person name="Ashida N."/>
            <person name="Ohno H."/>
            <person name="Otsuka S."/>
            <person name="Yokota A."/>
            <person name="Senoo K."/>
        </authorList>
    </citation>
    <scope>NUCLEOTIDE SEQUENCE [LARGE SCALE GENOMIC DNA]</scope>
    <source>
        <strain evidence="2 3">TSA66</strain>
    </source>
</reference>
<dbReference type="Gene3D" id="3.40.50.2000">
    <property type="entry name" value="Glycogen Phosphorylase B"/>
    <property type="match status" value="2"/>
</dbReference>
<protein>
    <recommendedName>
        <fullName evidence="1">Glycosyl transferase family 1 domain-containing protein</fullName>
    </recommendedName>
</protein>
<dbReference type="SUPFAM" id="SSF53756">
    <property type="entry name" value="UDP-Glycosyltransferase/glycogen phosphorylase"/>
    <property type="match status" value="1"/>
</dbReference>
<dbReference type="CDD" id="cd03801">
    <property type="entry name" value="GT4_PimA-like"/>
    <property type="match status" value="1"/>
</dbReference>
<dbReference type="InterPro" id="IPR001296">
    <property type="entry name" value="Glyco_trans_1"/>
</dbReference>
<name>A0A0C1YLX0_9BURK</name>
<dbReference type="EMBL" id="JWJG01000028">
    <property type="protein sequence ID" value="KIF81492.1"/>
    <property type="molecule type" value="Genomic_DNA"/>
</dbReference>
<feature type="domain" description="Glycosyl transferase family 1" evidence="1">
    <location>
        <begin position="150"/>
        <end position="310"/>
    </location>
</feature>
<gene>
    <name evidence="2" type="ORF">TSA66_12860</name>
</gene>
<organism evidence="2 3">
    <name type="scientific">Noviherbaspirillum autotrophicum</name>
    <dbReference type="NCBI Taxonomy" id="709839"/>
    <lineage>
        <taxon>Bacteria</taxon>
        <taxon>Pseudomonadati</taxon>
        <taxon>Pseudomonadota</taxon>
        <taxon>Betaproteobacteria</taxon>
        <taxon>Burkholderiales</taxon>
        <taxon>Oxalobacteraceae</taxon>
        <taxon>Noviherbaspirillum</taxon>
    </lineage>
</organism>
<evidence type="ECO:0000313" key="3">
    <source>
        <dbReference type="Proteomes" id="UP000031572"/>
    </source>
</evidence>
<dbReference type="Pfam" id="PF00534">
    <property type="entry name" value="Glycos_transf_1"/>
    <property type="match status" value="1"/>
</dbReference>
<dbReference type="STRING" id="709839.TSA66_12860"/>
<evidence type="ECO:0000259" key="1">
    <source>
        <dbReference type="Pfam" id="PF00534"/>
    </source>
</evidence>